<gene>
    <name evidence="6" type="ORF">J0M35_09895</name>
</gene>
<dbReference type="AlphaFoldDB" id="A0A8J7P7Y8"/>
<feature type="repeat" description="TPR" evidence="3">
    <location>
        <begin position="334"/>
        <end position="367"/>
    </location>
</feature>
<dbReference type="Proteomes" id="UP000664277">
    <property type="component" value="Unassembled WGS sequence"/>
</dbReference>
<dbReference type="PROSITE" id="PS50005">
    <property type="entry name" value="TPR"/>
    <property type="match status" value="2"/>
</dbReference>
<evidence type="ECO:0000313" key="6">
    <source>
        <dbReference type="EMBL" id="MBN8660664.1"/>
    </source>
</evidence>
<comment type="caution">
    <text evidence="6">The sequence shown here is derived from an EMBL/GenBank/DDBJ whole genome shotgun (WGS) entry which is preliminary data.</text>
</comment>
<protein>
    <submittedName>
        <fullName evidence="6">Tetratricopeptide repeat protein</fullName>
    </submittedName>
</protein>
<feature type="region of interest" description="Disordered" evidence="4">
    <location>
        <begin position="355"/>
        <end position="410"/>
    </location>
</feature>
<accession>A0A8J7P7Y8</accession>
<dbReference type="PANTHER" id="PTHR44858">
    <property type="entry name" value="TETRATRICOPEPTIDE REPEAT PROTEIN 6"/>
    <property type="match status" value="1"/>
</dbReference>
<evidence type="ECO:0000256" key="2">
    <source>
        <dbReference type="ARBA" id="ARBA00022803"/>
    </source>
</evidence>
<organism evidence="6 7">
    <name type="scientific">Candidatus Obscuribacter phosphatis</name>
    <dbReference type="NCBI Taxonomy" id="1906157"/>
    <lineage>
        <taxon>Bacteria</taxon>
        <taxon>Bacillati</taxon>
        <taxon>Candidatus Melainabacteria</taxon>
        <taxon>Candidatus Obscuribacterales</taxon>
        <taxon>Candidatus Obscuribacteraceae</taxon>
        <taxon>Candidatus Obscuribacter</taxon>
    </lineage>
</organism>
<keyword evidence="2 3" id="KW-0802">TPR repeat</keyword>
<evidence type="ECO:0000256" key="1">
    <source>
        <dbReference type="ARBA" id="ARBA00022737"/>
    </source>
</evidence>
<dbReference type="Pfam" id="PF13181">
    <property type="entry name" value="TPR_8"/>
    <property type="match status" value="1"/>
</dbReference>
<feature type="compositionally biased region" description="Low complexity" evidence="4">
    <location>
        <begin position="398"/>
        <end position="410"/>
    </location>
</feature>
<evidence type="ECO:0000256" key="5">
    <source>
        <dbReference type="SAM" id="SignalP"/>
    </source>
</evidence>
<feature type="chain" id="PRO_5035256987" evidence="5">
    <location>
        <begin position="33"/>
        <end position="410"/>
    </location>
</feature>
<dbReference type="EMBL" id="JAFLCK010000012">
    <property type="protein sequence ID" value="MBN8660664.1"/>
    <property type="molecule type" value="Genomic_DNA"/>
</dbReference>
<keyword evidence="5" id="KW-0732">Signal</keyword>
<dbReference type="SUPFAM" id="SSF48452">
    <property type="entry name" value="TPR-like"/>
    <property type="match status" value="2"/>
</dbReference>
<proteinExistence type="predicted"/>
<evidence type="ECO:0000256" key="3">
    <source>
        <dbReference type="PROSITE-ProRule" id="PRU00339"/>
    </source>
</evidence>
<reference evidence="6" key="1">
    <citation type="submission" date="2021-02" db="EMBL/GenBank/DDBJ databases">
        <title>Genome-Resolved Metagenomics of a Microbial Community Performing Photosynthetic Biological Nutrient Removal.</title>
        <authorList>
            <person name="Mcdaniel E.A."/>
        </authorList>
    </citation>
    <scope>NUCLEOTIDE SEQUENCE</scope>
    <source>
        <strain evidence="6">UWPOB_OBS1</strain>
    </source>
</reference>
<sequence length="410" mass="46590">MEKRFPRKQAPVRLLRLSALLAFLSVVGPSPAIVHGKEPELNFSAKDQQTLQKDVVEFEKKLYSPYFVEGANGMSKSTADKAYGEGGKLMAAGQYKLALAQFDKAAERYKSKEERTLYKNKDFLNFRISRVYLARALAQLKLNKGEEAEADVTDAITFCPDYAMPYKIRAGLSKAKGDRKGYLDDLAKASSLRPVPPFLEKDMGKLGMEGRLSISKDSTELLQRKLHSFWEERAKRYYKEGSAGAKKSKALEYYEKGRATRDEGLFDRAIAHFDKAIAEYKKPAERALFTSDKYYKNSIAKCYQNRAYCLLNLQKFEPAIKDLNEAIKLEPEVQENYINRGKAYEHLGKKSEAEKDFEKAKTLKPSELEWSHPHRERGDRRHESGMNLRDMNQRDMTGKGAQAGAGKSAD</sequence>
<dbReference type="PANTHER" id="PTHR44858:SF1">
    <property type="entry name" value="UDP-N-ACETYLGLUCOSAMINE--PEPTIDE N-ACETYLGLUCOSAMINYLTRANSFERASE SPINDLY-RELATED"/>
    <property type="match status" value="1"/>
</dbReference>
<dbReference type="InterPro" id="IPR011990">
    <property type="entry name" value="TPR-like_helical_dom_sf"/>
</dbReference>
<evidence type="ECO:0000313" key="7">
    <source>
        <dbReference type="Proteomes" id="UP000664277"/>
    </source>
</evidence>
<dbReference type="Gene3D" id="1.25.40.10">
    <property type="entry name" value="Tetratricopeptide repeat domain"/>
    <property type="match status" value="2"/>
</dbReference>
<dbReference type="SMART" id="SM00028">
    <property type="entry name" value="TPR"/>
    <property type="match status" value="5"/>
</dbReference>
<name>A0A8J7P7Y8_9BACT</name>
<dbReference type="Pfam" id="PF00515">
    <property type="entry name" value="TPR_1"/>
    <property type="match status" value="1"/>
</dbReference>
<feature type="signal peptide" evidence="5">
    <location>
        <begin position="1"/>
        <end position="32"/>
    </location>
</feature>
<dbReference type="InterPro" id="IPR019734">
    <property type="entry name" value="TPR_rpt"/>
</dbReference>
<feature type="repeat" description="TPR" evidence="3">
    <location>
        <begin position="300"/>
        <end position="333"/>
    </location>
</feature>
<evidence type="ECO:0000256" key="4">
    <source>
        <dbReference type="SAM" id="MobiDB-lite"/>
    </source>
</evidence>
<keyword evidence="1" id="KW-0677">Repeat</keyword>
<dbReference type="InterPro" id="IPR050498">
    <property type="entry name" value="Ycf3"/>
</dbReference>
<feature type="compositionally biased region" description="Basic and acidic residues" evidence="4">
    <location>
        <begin position="355"/>
        <end position="384"/>
    </location>
</feature>